<dbReference type="EMBL" id="JAUESC010000383">
    <property type="protein sequence ID" value="KAK0584015.1"/>
    <property type="molecule type" value="Genomic_DNA"/>
</dbReference>
<keyword evidence="2" id="KW-1185">Reference proteome</keyword>
<reference evidence="1" key="1">
    <citation type="journal article" date="2022" name="Plant J.">
        <title>Strategies of tolerance reflected in two North American maple genomes.</title>
        <authorList>
            <person name="McEvoy S.L."/>
            <person name="Sezen U.U."/>
            <person name="Trouern-Trend A."/>
            <person name="McMahon S.M."/>
            <person name="Schaberg P.G."/>
            <person name="Yang J."/>
            <person name="Wegrzyn J.L."/>
            <person name="Swenson N.G."/>
        </authorList>
    </citation>
    <scope>NUCLEOTIDE SEQUENCE</scope>
    <source>
        <strain evidence="1">NS2018</strain>
    </source>
</reference>
<evidence type="ECO:0000313" key="2">
    <source>
        <dbReference type="Proteomes" id="UP001168877"/>
    </source>
</evidence>
<sequence length="172" mass="19211">MADHLSSLCQSLFDDKPSSSLHLFHLLRSHDSIKLGLHHFYSLLKTSLRPIGDDDSSLLGFQSWTDQQIQSLLSIGYAIASASRSLTAEQAEPIIIAVVQQLLEFALCYLEKSKFHSDDFTMQNNILQLLEIVLVDGTDRVFEQLELCSVNSLVELLPVVSSDCGVICWMIV</sequence>
<protein>
    <submittedName>
        <fullName evidence="1">Uncharacterized protein</fullName>
    </submittedName>
</protein>
<evidence type="ECO:0000313" key="1">
    <source>
        <dbReference type="EMBL" id="KAK0584015.1"/>
    </source>
</evidence>
<organism evidence="1 2">
    <name type="scientific">Acer saccharum</name>
    <name type="common">Sugar maple</name>
    <dbReference type="NCBI Taxonomy" id="4024"/>
    <lineage>
        <taxon>Eukaryota</taxon>
        <taxon>Viridiplantae</taxon>
        <taxon>Streptophyta</taxon>
        <taxon>Embryophyta</taxon>
        <taxon>Tracheophyta</taxon>
        <taxon>Spermatophyta</taxon>
        <taxon>Magnoliopsida</taxon>
        <taxon>eudicotyledons</taxon>
        <taxon>Gunneridae</taxon>
        <taxon>Pentapetalae</taxon>
        <taxon>rosids</taxon>
        <taxon>malvids</taxon>
        <taxon>Sapindales</taxon>
        <taxon>Sapindaceae</taxon>
        <taxon>Hippocastanoideae</taxon>
        <taxon>Acereae</taxon>
        <taxon>Acer</taxon>
    </lineage>
</organism>
<gene>
    <name evidence="1" type="ORF">LWI29_006535</name>
</gene>
<proteinExistence type="predicted"/>
<reference evidence="1" key="2">
    <citation type="submission" date="2023-06" db="EMBL/GenBank/DDBJ databases">
        <authorList>
            <person name="Swenson N.G."/>
            <person name="Wegrzyn J.L."/>
            <person name="Mcevoy S.L."/>
        </authorList>
    </citation>
    <scope>NUCLEOTIDE SEQUENCE</scope>
    <source>
        <strain evidence="1">NS2018</strain>
        <tissue evidence="1">Leaf</tissue>
    </source>
</reference>
<comment type="caution">
    <text evidence="1">The sequence shown here is derived from an EMBL/GenBank/DDBJ whole genome shotgun (WGS) entry which is preliminary data.</text>
</comment>
<accession>A0AA39S2K9</accession>
<dbReference type="Proteomes" id="UP001168877">
    <property type="component" value="Unassembled WGS sequence"/>
</dbReference>
<name>A0AA39S2K9_ACESA</name>
<dbReference type="AlphaFoldDB" id="A0AA39S2K9"/>